<keyword evidence="3" id="KW-1185">Reference proteome</keyword>
<dbReference type="GeneID" id="73339388"/>
<gene>
    <name evidence="2" type="ORF">CLUP02_05371</name>
</gene>
<feature type="compositionally biased region" description="Polar residues" evidence="1">
    <location>
        <begin position="164"/>
        <end position="178"/>
    </location>
</feature>
<dbReference type="KEGG" id="clup:CLUP02_05371"/>
<sequence>MAGLRLLVNESLGSLRFIATPCNRYKTNLMSCIAATVFPNRYTRTGGNTSMLDRKKPSTEKRSTCSQQELLNLCRSHKYIGQCQARPTNMSDLLSVLLYTQTHLQVSSTARPRVFHQRFATTQRPERYLPRLVRRDTRPDPPDLHLAHPGLSTQQSKRFRPSCGPSSSLTDIPPSSRNPHADEPTCFFVRPFVHENTLRLCETRHSASACNGLRSWQVKQDSVGFEQIYDAFFVLQVKCKLDVNALRINLRVGEGENESRVQGLDRYSFDMSHLYSNGNTDMLWAVNGGSRLGRATSLPLLSRFLGIWSIVMDSSSAVTSSHIKSCIIRAWHTTLLKRYPHIHHRDARSYIQLKVTLLPKHLPSMMYPLTVSRENF</sequence>
<dbReference type="RefSeq" id="XP_049141521.1">
    <property type="nucleotide sequence ID" value="XM_049284378.1"/>
</dbReference>
<dbReference type="AlphaFoldDB" id="A0A9Q8SMG3"/>
<accession>A0A9Q8SMG3</accession>
<dbReference type="EMBL" id="CP019475">
    <property type="protein sequence ID" value="UQC79890.1"/>
    <property type="molecule type" value="Genomic_DNA"/>
</dbReference>
<reference evidence="2" key="1">
    <citation type="journal article" date="2021" name="Mol. Plant Microbe Interact.">
        <title>Complete Genome Sequence of the Plant-Pathogenic Fungus Colletotrichum lupini.</title>
        <authorList>
            <person name="Baroncelli R."/>
            <person name="Pensec F."/>
            <person name="Da Lio D."/>
            <person name="Boufleur T."/>
            <person name="Vicente I."/>
            <person name="Sarrocco S."/>
            <person name="Picot A."/>
            <person name="Baraldi E."/>
            <person name="Sukno S."/>
            <person name="Thon M."/>
            <person name="Le Floch G."/>
        </authorList>
    </citation>
    <scope>NUCLEOTIDE SEQUENCE</scope>
    <source>
        <strain evidence="2">IMI 504893</strain>
    </source>
</reference>
<dbReference type="Proteomes" id="UP000830671">
    <property type="component" value="Chromosome 3"/>
</dbReference>
<feature type="compositionally biased region" description="Basic and acidic residues" evidence="1">
    <location>
        <begin position="133"/>
        <end position="146"/>
    </location>
</feature>
<proteinExistence type="predicted"/>
<organism evidence="2 3">
    <name type="scientific">Colletotrichum lupini</name>
    <dbReference type="NCBI Taxonomy" id="145971"/>
    <lineage>
        <taxon>Eukaryota</taxon>
        <taxon>Fungi</taxon>
        <taxon>Dikarya</taxon>
        <taxon>Ascomycota</taxon>
        <taxon>Pezizomycotina</taxon>
        <taxon>Sordariomycetes</taxon>
        <taxon>Hypocreomycetidae</taxon>
        <taxon>Glomerellales</taxon>
        <taxon>Glomerellaceae</taxon>
        <taxon>Colletotrichum</taxon>
        <taxon>Colletotrichum acutatum species complex</taxon>
    </lineage>
</organism>
<evidence type="ECO:0000313" key="2">
    <source>
        <dbReference type="EMBL" id="UQC79890.1"/>
    </source>
</evidence>
<feature type="region of interest" description="Disordered" evidence="1">
    <location>
        <begin position="133"/>
        <end position="179"/>
    </location>
</feature>
<protein>
    <submittedName>
        <fullName evidence="2">Uncharacterized protein</fullName>
    </submittedName>
</protein>
<name>A0A9Q8SMG3_9PEZI</name>
<evidence type="ECO:0000313" key="3">
    <source>
        <dbReference type="Proteomes" id="UP000830671"/>
    </source>
</evidence>
<evidence type="ECO:0000256" key="1">
    <source>
        <dbReference type="SAM" id="MobiDB-lite"/>
    </source>
</evidence>